<name>A0A0P0XTJ4_ORYSJ</name>
<reference evidence="1 2" key="3">
    <citation type="journal article" date="2013" name="Rice">
        <title>Improvement of the Oryza sativa Nipponbare reference genome using next generation sequence and optical map data.</title>
        <authorList>
            <person name="Kawahara Y."/>
            <person name="de la Bastide M."/>
            <person name="Hamilton J.P."/>
            <person name="Kanamori H."/>
            <person name="McCombie W.R."/>
            <person name="Ouyang S."/>
            <person name="Schwartz D.C."/>
            <person name="Tanaka T."/>
            <person name="Wu J."/>
            <person name="Zhou S."/>
            <person name="Childs K.L."/>
            <person name="Davidson R.M."/>
            <person name="Lin H."/>
            <person name="Quesada-Ocampo L."/>
            <person name="Vaillancourt B."/>
            <person name="Sakai H."/>
            <person name="Lee S.S."/>
            <person name="Kim J."/>
            <person name="Numa H."/>
            <person name="Itoh T."/>
            <person name="Buell C.R."/>
            <person name="Matsumoto T."/>
        </authorList>
    </citation>
    <scope>NUCLEOTIDE SEQUENCE [LARGE SCALE GENOMIC DNA]</scope>
    <source>
        <strain evidence="2">cv. Nipponbare</strain>
    </source>
</reference>
<evidence type="ECO:0000313" key="1">
    <source>
        <dbReference type="EMBL" id="BAT10644.1"/>
    </source>
</evidence>
<dbReference type="InParanoid" id="A0A0P0XTJ4"/>
<dbReference type="PaxDb" id="39947-A0A0P0XTJ4"/>
<dbReference type="AlphaFoldDB" id="A0A0P0XTJ4"/>
<reference evidence="1 2" key="2">
    <citation type="journal article" date="2013" name="Plant Cell Physiol.">
        <title>Rice Annotation Project Database (RAP-DB): an integrative and interactive database for rice genomics.</title>
        <authorList>
            <person name="Sakai H."/>
            <person name="Lee S.S."/>
            <person name="Tanaka T."/>
            <person name="Numa H."/>
            <person name="Kim J."/>
            <person name="Kawahara Y."/>
            <person name="Wakimoto H."/>
            <person name="Yang C.C."/>
            <person name="Iwamoto M."/>
            <person name="Abe T."/>
            <person name="Yamada Y."/>
            <person name="Muto A."/>
            <person name="Inokuchi H."/>
            <person name="Ikemura T."/>
            <person name="Matsumoto T."/>
            <person name="Sasaki T."/>
            <person name="Itoh T."/>
        </authorList>
    </citation>
    <scope>NUCLEOTIDE SEQUENCE [LARGE SCALE GENOMIC DNA]</scope>
    <source>
        <strain evidence="2">cv. Nipponbare</strain>
    </source>
</reference>
<accession>A0A0P0XTJ4</accession>
<dbReference type="Proteomes" id="UP000059680">
    <property type="component" value="Chromosome 10"/>
</dbReference>
<dbReference type="EMBL" id="AP014966">
    <property type="protein sequence ID" value="BAT10644.1"/>
    <property type="molecule type" value="Genomic_DNA"/>
</dbReference>
<reference evidence="2" key="1">
    <citation type="journal article" date="2005" name="Nature">
        <title>The map-based sequence of the rice genome.</title>
        <authorList>
            <consortium name="International rice genome sequencing project (IRGSP)"/>
            <person name="Matsumoto T."/>
            <person name="Wu J."/>
            <person name="Kanamori H."/>
            <person name="Katayose Y."/>
            <person name="Fujisawa M."/>
            <person name="Namiki N."/>
            <person name="Mizuno H."/>
            <person name="Yamamoto K."/>
            <person name="Antonio B.A."/>
            <person name="Baba T."/>
            <person name="Sakata K."/>
            <person name="Nagamura Y."/>
            <person name="Aoki H."/>
            <person name="Arikawa K."/>
            <person name="Arita K."/>
            <person name="Bito T."/>
            <person name="Chiden Y."/>
            <person name="Fujitsuka N."/>
            <person name="Fukunaka R."/>
            <person name="Hamada M."/>
            <person name="Harada C."/>
            <person name="Hayashi A."/>
            <person name="Hijishita S."/>
            <person name="Honda M."/>
            <person name="Hosokawa S."/>
            <person name="Ichikawa Y."/>
            <person name="Idonuma A."/>
            <person name="Iijima M."/>
            <person name="Ikeda M."/>
            <person name="Ikeno M."/>
            <person name="Ito K."/>
            <person name="Ito S."/>
            <person name="Ito T."/>
            <person name="Ito Y."/>
            <person name="Ito Y."/>
            <person name="Iwabuchi A."/>
            <person name="Kamiya K."/>
            <person name="Karasawa W."/>
            <person name="Kurita K."/>
            <person name="Katagiri S."/>
            <person name="Kikuta A."/>
            <person name="Kobayashi H."/>
            <person name="Kobayashi N."/>
            <person name="Machita K."/>
            <person name="Maehara T."/>
            <person name="Masukawa M."/>
            <person name="Mizubayashi T."/>
            <person name="Mukai Y."/>
            <person name="Nagasaki H."/>
            <person name="Nagata Y."/>
            <person name="Naito S."/>
            <person name="Nakashima M."/>
            <person name="Nakama Y."/>
            <person name="Nakamichi Y."/>
            <person name="Nakamura M."/>
            <person name="Meguro A."/>
            <person name="Negishi M."/>
            <person name="Ohta I."/>
            <person name="Ohta T."/>
            <person name="Okamoto M."/>
            <person name="Ono N."/>
            <person name="Saji S."/>
            <person name="Sakaguchi M."/>
            <person name="Sakai K."/>
            <person name="Shibata M."/>
            <person name="Shimokawa T."/>
            <person name="Song J."/>
            <person name="Takazaki Y."/>
            <person name="Terasawa K."/>
            <person name="Tsugane M."/>
            <person name="Tsuji K."/>
            <person name="Ueda S."/>
            <person name="Waki K."/>
            <person name="Yamagata H."/>
            <person name="Yamamoto M."/>
            <person name="Yamamoto S."/>
            <person name="Yamane H."/>
            <person name="Yoshiki S."/>
            <person name="Yoshihara R."/>
            <person name="Yukawa K."/>
            <person name="Zhong H."/>
            <person name="Yano M."/>
            <person name="Yuan Q."/>
            <person name="Ouyang S."/>
            <person name="Liu J."/>
            <person name="Jones K.M."/>
            <person name="Gansberger K."/>
            <person name="Moffat K."/>
            <person name="Hill J."/>
            <person name="Bera J."/>
            <person name="Fadrosh D."/>
            <person name="Jin S."/>
            <person name="Johri S."/>
            <person name="Kim M."/>
            <person name="Overton L."/>
            <person name="Reardon M."/>
            <person name="Tsitrin T."/>
            <person name="Vuong H."/>
            <person name="Weaver B."/>
            <person name="Ciecko A."/>
            <person name="Tallon L."/>
            <person name="Jackson J."/>
            <person name="Pai G."/>
            <person name="Aken S.V."/>
            <person name="Utterback T."/>
            <person name="Reidmuller S."/>
            <person name="Feldblyum T."/>
            <person name="Hsiao J."/>
            <person name="Zismann V."/>
            <person name="Iobst S."/>
            <person name="de Vazeille A.R."/>
            <person name="Buell C.R."/>
            <person name="Ying K."/>
            <person name="Li Y."/>
            <person name="Lu T."/>
            <person name="Huang Y."/>
            <person name="Zhao Q."/>
            <person name="Feng Q."/>
            <person name="Zhang L."/>
            <person name="Zhu J."/>
            <person name="Weng Q."/>
            <person name="Mu J."/>
            <person name="Lu Y."/>
            <person name="Fan D."/>
            <person name="Liu Y."/>
            <person name="Guan J."/>
            <person name="Zhang Y."/>
            <person name="Yu S."/>
            <person name="Liu X."/>
            <person name="Zhang Y."/>
            <person name="Hong G."/>
            <person name="Han B."/>
            <person name="Choisne N."/>
            <person name="Demange N."/>
            <person name="Orjeda G."/>
            <person name="Samain S."/>
            <person name="Cattolico L."/>
            <person name="Pelletier E."/>
            <person name="Couloux A."/>
            <person name="Segurens B."/>
            <person name="Wincker P."/>
            <person name="D'Hont A."/>
            <person name="Scarpelli C."/>
            <person name="Weissenbach J."/>
            <person name="Salanoubat M."/>
            <person name="Quetier F."/>
            <person name="Yu Y."/>
            <person name="Kim H.R."/>
            <person name="Rambo T."/>
            <person name="Currie J."/>
            <person name="Collura K."/>
            <person name="Luo M."/>
            <person name="Yang T."/>
            <person name="Ammiraju J.S.S."/>
            <person name="Engler F."/>
            <person name="Soderlund C."/>
            <person name="Wing R.A."/>
            <person name="Palmer L.E."/>
            <person name="de la Bastide M."/>
            <person name="Spiegel L."/>
            <person name="Nascimento L."/>
            <person name="Zutavern T."/>
            <person name="O'Shaughnessy A."/>
            <person name="Dike S."/>
            <person name="Dedhia N."/>
            <person name="Preston R."/>
            <person name="Balija V."/>
            <person name="McCombie W.R."/>
            <person name="Chow T."/>
            <person name="Chen H."/>
            <person name="Chung M."/>
            <person name="Chen C."/>
            <person name="Shaw J."/>
            <person name="Wu H."/>
            <person name="Hsiao K."/>
            <person name="Chao Y."/>
            <person name="Chu M."/>
            <person name="Cheng C."/>
            <person name="Hour A."/>
            <person name="Lee P."/>
            <person name="Lin S."/>
            <person name="Lin Y."/>
            <person name="Liou J."/>
            <person name="Liu S."/>
            <person name="Hsing Y."/>
            <person name="Raghuvanshi S."/>
            <person name="Mohanty A."/>
            <person name="Bharti A.K."/>
            <person name="Gaur A."/>
            <person name="Gupta V."/>
            <person name="Kumar D."/>
            <person name="Ravi V."/>
            <person name="Vij S."/>
            <person name="Kapur A."/>
            <person name="Khurana P."/>
            <person name="Khurana P."/>
            <person name="Khurana J.P."/>
            <person name="Tyagi A.K."/>
            <person name="Gaikwad K."/>
            <person name="Singh A."/>
            <person name="Dalal V."/>
            <person name="Srivastava S."/>
            <person name="Dixit A."/>
            <person name="Pal A.K."/>
            <person name="Ghazi I.A."/>
            <person name="Yadav M."/>
            <person name="Pandit A."/>
            <person name="Bhargava A."/>
            <person name="Sureshbabu K."/>
            <person name="Batra K."/>
            <person name="Sharma T.R."/>
            <person name="Mohapatra T."/>
            <person name="Singh N.K."/>
            <person name="Messing J."/>
            <person name="Nelson A.B."/>
            <person name="Fuks G."/>
            <person name="Kavchok S."/>
            <person name="Keizer G."/>
            <person name="Linton E."/>
            <person name="Llaca V."/>
            <person name="Song R."/>
            <person name="Tanyolac B."/>
            <person name="Young S."/>
            <person name="Ho-Il K."/>
            <person name="Hahn J.H."/>
            <person name="Sangsakoo G."/>
            <person name="Vanavichit A."/>
            <person name="de Mattos Luiz.A.T."/>
            <person name="Zimmer P.D."/>
            <person name="Malone G."/>
            <person name="Dellagostin O."/>
            <person name="de Oliveira A.C."/>
            <person name="Bevan M."/>
            <person name="Bancroft I."/>
            <person name="Minx P."/>
            <person name="Cordum H."/>
            <person name="Wilson R."/>
            <person name="Cheng Z."/>
            <person name="Jin W."/>
            <person name="Jiang J."/>
            <person name="Leong S.A."/>
            <person name="Iwama H."/>
            <person name="Gojobori T."/>
            <person name="Itoh T."/>
            <person name="Niimura Y."/>
            <person name="Fujii Y."/>
            <person name="Habara T."/>
            <person name="Sakai H."/>
            <person name="Sato Y."/>
            <person name="Wilson G."/>
            <person name="Kumar K."/>
            <person name="McCouch S."/>
            <person name="Juretic N."/>
            <person name="Hoen D."/>
            <person name="Wright S."/>
            <person name="Bruskiewich R."/>
            <person name="Bureau T."/>
            <person name="Miyao A."/>
            <person name="Hirochika H."/>
            <person name="Nishikawa T."/>
            <person name="Kadowaki K."/>
            <person name="Sugiura M."/>
            <person name="Burr B."/>
            <person name="Sasaki T."/>
        </authorList>
    </citation>
    <scope>NUCLEOTIDE SEQUENCE [LARGE SCALE GENOMIC DNA]</scope>
    <source>
        <strain evidence="2">cv. Nipponbare</strain>
    </source>
</reference>
<keyword evidence="2" id="KW-1185">Reference proteome</keyword>
<sequence length="49" mass="5581">MLMKKSNTLAWEICLTSVQVQRLMRCGRASQFDPATDKLCKQQIKLPIG</sequence>
<evidence type="ECO:0000313" key="2">
    <source>
        <dbReference type="Proteomes" id="UP000059680"/>
    </source>
</evidence>
<proteinExistence type="predicted"/>
<dbReference type="Gramene" id="Os10t0388100-01">
    <property type="protein sequence ID" value="Os10t0388100-01"/>
    <property type="gene ID" value="Os10g0388100"/>
</dbReference>
<protein>
    <submittedName>
        <fullName evidence="1">Os10g0388100 protein</fullName>
    </submittedName>
</protein>
<organism evidence="1 2">
    <name type="scientific">Oryza sativa subsp. japonica</name>
    <name type="common">Rice</name>
    <dbReference type="NCBI Taxonomy" id="39947"/>
    <lineage>
        <taxon>Eukaryota</taxon>
        <taxon>Viridiplantae</taxon>
        <taxon>Streptophyta</taxon>
        <taxon>Embryophyta</taxon>
        <taxon>Tracheophyta</taxon>
        <taxon>Spermatophyta</taxon>
        <taxon>Magnoliopsida</taxon>
        <taxon>Liliopsida</taxon>
        <taxon>Poales</taxon>
        <taxon>Poaceae</taxon>
        <taxon>BOP clade</taxon>
        <taxon>Oryzoideae</taxon>
        <taxon>Oryzeae</taxon>
        <taxon>Oryzinae</taxon>
        <taxon>Oryza</taxon>
        <taxon>Oryza sativa</taxon>
    </lineage>
</organism>
<gene>
    <name evidence="1" type="ordered locus">Os10g0388100</name>
    <name evidence="1" type="ORF">OSNPB_100388100</name>
</gene>